<dbReference type="GO" id="GO:0015225">
    <property type="term" value="F:biotin transmembrane transporter activity"/>
    <property type="evidence" value="ECO:0007669"/>
    <property type="project" value="UniProtKB-UniRule"/>
</dbReference>
<comment type="similarity">
    <text evidence="1 2">Belongs to the BioY family.</text>
</comment>
<keyword evidence="2" id="KW-0813">Transport</keyword>
<sequence>MKKMRISLREQLLAAIFAGIIAILSQVTIPLGLIPLTLQTFIIGLTVTILGSKTGTWAITIYLLLGLIGIPVFAGGSAGFGVLFGPTGGFLIGFIFNGLVTGSILDNTKKNYFWAVIANIVGALVTLAFGTAWLKFGTGMEFIAALKTGFIPFIIPGIIKAVACSLLGIFLLHRLPQRYFAPIK</sequence>
<dbReference type="EMBL" id="JXKG01000004">
    <property type="protein sequence ID" value="OJG15925.1"/>
    <property type="molecule type" value="Genomic_DNA"/>
</dbReference>
<comment type="subcellular location">
    <subcellularLocation>
        <location evidence="2">Cell membrane</location>
        <topology evidence="2">Multi-pass membrane protein</topology>
    </subcellularLocation>
</comment>
<evidence type="ECO:0000256" key="2">
    <source>
        <dbReference type="PIRNR" id="PIRNR016661"/>
    </source>
</evidence>
<evidence type="ECO:0000313" key="5">
    <source>
        <dbReference type="Proteomes" id="UP000182835"/>
    </source>
</evidence>
<proteinExistence type="inferred from homology"/>
<keyword evidence="3" id="KW-1133">Transmembrane helix</keyword>
<dbReference type="InterPro" id="IPR003784">
    <property type="entry name" value="BioY"/>
</dbReference>
<keyword evidence="2 3" id="KW-0472">Membrane</keyword>
<dbReference type="Gene3D" id="1.10.1760.20">
    <property type="match status" value="1"/>
</dbReference>
<dbReference type="AlphaFoldDB" id="A0A1L8R890"/>
<feature type="transmembrane region" description="Helical" evidence="3">
    <location>
        <begin position="153"/>
        <end position="172"/>
    </location>
</feature>
<gene>
    <name evidence="4" type="ORF">RU96_GL001902</name>
</gene>
<evidence type="ECO:0000256" key="1">
    <source>
        <dbReference type="ARBA" id="ARBA00010692"/>
    </source>
</evidence>
<evidence type="ECO:0000313" key="4">
    <source>
        <dbReference type="EMBL" id="OJG15925.1"/>
    </source>
</evidence>
<reference evidence="4 5" key="1">
    <citation type="submission" date="2014-12" db="EMBL/GenBank/DDBJ databases">
        <title>Draft genome sequences of 29 type strains of Enterococci.</title>
        <authorList>
            <person name="Zhong Z."/>
            <person name="Sun Z."/>
            <person name="Liu W."/>
            <person name="Zhang W."/>
            <person name="Zhang H."/>
        </authorList>
    </citation>
    <scope>NUCLEOTIDE SEQUENCE [LARGE SCALE GENOMIC DNA]</scope>
    <source>
        <strain evidence="4 5">DSM 21207</strain>
    </source>
</reference>
<protein>
    <recommendedName>
        <fullName evidence="2">Biotin transporter</fullName>
    </recommendedName>
</protein>
<feature type="transmembrane region" description="Helical" evidence="3">
    <location>
        <begin position="112"/>
        <end position="133"/>
    </location>
</feature>
<dbReference type="PANTHER" id="PTHR34295:SF1">
    <property type="entry name" value="BIOTIN TRANSPORTER BIOY"/>
    <property type="match status" value="1"/>
</dbReference>
<name>A0A1L8R890_9ENTE</name>
<comment type="caution">
    <text evidence="4">The sequence shown here is derived from an EMBL/GenBank/DDBJ whole genome shotgun (WGS) entry which is preliminary data.</text>
</comment>
<feature type="transmembrane region" description="Helical" evidence="3">
    <location>
        <begin position="80"/>
        <end position="100"/>
    </location>
</feature>
<dbReference type="Pfam" id="PF02632">
    <property type="entry name" value="BioY"/>
    <property type="match status" value="1"/>
</dbReference>
<organism evidence="4 5">
    <name type="scientific">Enterococcus canintestini</name>
    <dbReference type="NCBI Taxonomy" id="317010"/>
    <lineage>
        <taxon>Bacteria</taxon>
        <taxon>Bacillati</taxon>
        <taxon>Bacillota</taxon>
        <taxon>Bacilli</taxon>
        <taxon>Lactobacillales</taxon>
        <taxon>Enterococcaceae</taxon>
        <taxon>Enterococcus</taxon>
    </lineage>
</organism>
<keyword evidence="2" id="KW-1003">Cell membrane</keyword>
<accession>A0A1L8R890</accession>
<dbReference type="PANTHER" id="PTHR34295">
    <property type="entry name" value="BIOTIN TRANSPORTER BIOY"/>
    <property type="match status" value="1"/>
</dbReference>
<dbReference type="GO" id="GO:0005886">
    <property type="term" value="C:plasma membrane"/>
    <property type="evidence" value="ECO:0007669"/>
    <property type="project" value="UniProtKB-SubCell"/>
</dbReference>
<evidence type="ECO:0000256" key="3">
    <source>
        <dbReference type="SAM" id="Phobius"/>
    </source>
</evidence>
<keyword evidence="3" id="KW-0812">Transmembrane</keyword>
<dbReference type="PIRSF" id="PIRSF016661">
    <property type="entry name" value="BioY"/>
    <property type="match status" value="1"/>
</dbReference>
<dbReference type="Proteomes" id="UP000182835">
    <property type="component" value="Unassembled WGS sequence"/>
</dbReference>
<dbReference type="STRING" id="317010.RU96_GL001902"/>
<feature type="transmembrane region" description="Helical" evidence="3">
    <location>
        <begin position="12"/>
        <end position="27"/>
    </location>
</feature>
<feature type="transmembrane region" description="Helical" evidence="3">
    <location>
        <begin position="33"/>
        <end position="50"/>
    </location>
</feature>
<feature type="transmembrane region" description="Helical" evidence="3">
    <location>
        <begin position="57"/>
        <end position="74"/>
    </location>
</feature>